<dbReference type="AlphaFoldDB" id="A0A6I6SRX3"/>
<keyword evidence="3" id="KW-1185">Reference proteome</keyword>
<evidence type="ECO:0000313" key="2">
    <source>
        <dbReference type="EMBL" id="QHC51414.1"/>
    </source>
</evidence>
<dbReference type="EMBL" id="CP035042">
    <property type="protein sequence ID" value="QHC51414.1"/>
    <property type="molecule type" value="Genomic_DNA"/>
</dbReference>
<gene>
    <name evidence="2" type="ORF">EKK97_19975</name>
</gene>
<dbReference type="RefSeq" id="WP_159554629.1">
    <property type="nucleotide sequence ID" value="NZ_CP035042.1"/>
</dbReference>
<accession>A0A6I6SRX3</accession>
<dbReference type="Proteomes" id="UP000464013">
    <property type="component" value="Chromosome"/>
</dbReference>
<feature type="domain" description="PAS fold-2" evidence="1">
    <location>
        <begin position="21"/>
        <end position="57"/>
    </location>
</feature>
<name>A0A6I6SRX3_9GAMM</name>
<evidence type="ECO:0000313" key="3">
    <source>
        <dbReference type="Proteomes" id="UP000464013"/>
    </source>
</evidence>
<dbReference type="Pfam" id="PF08446">
    <property type="entry name" value="PAS_2"/>
    <property type="match status" value="1"/>
</dbReference>
<dbReference type="SUPFAM" id="SSF55785">
    <property type="entry name" value="PYP-like sensor domain (PAS domain)"/>
    <property type="match status" value="1"/>
</dbReference>
<dbReference type="GO" id="GO:0006355">
    <property type="term" value="P:regulation of DNA-templated transcription"/>
    <property type="evidence" value="ECO:0007669"/>
    <property type="project" value="InterPro"/>
</dbReference>
<reference evidence="2 3" key="1">
    <citation type="submission" date="2019-01" db="EMBL/GenBank/DDBJ databases">
        <title>Complete genome of a denitifying bacterium Halomons sp. BC-M4-5.</title>
        <authorList>
            <person name="Wang L."/>
            <person name="Shao Z."/>
        </authorList>
    </citation>
    <scope>NUCLEOTIDE SEQUENCE [LARGE SCALE GENOMIC DNA]</scope>
    <source>
        <strain evidence="2 3">BC-M4-5</strain>
    </source>
</reference>
<proteinExistence type="predicted"/>
<protein>
    <recommendedName>
        <fullName evidence="1">PAS fold-2 domain-containing protein</fullName>
    </recommendedName>
</protein>
<dbReference type="InterPro" id="IPR035965">
    <property type="entry name" value="PAS-like_dom_sf"/>
</dbReference>
<organism evidence="2 3">
    <name type="scientific">Billgrantia tianxiuensis</name>
    <dbReference type="NCBI Taxonomy" id="2497861"/>
    <lineage>
        <taxon>Bacteria</taxon>
        <taxon>Pseudomonadati</taxon>
        <taxon>Pseudomonadota</taxon>
        <taxon>Gammaproteobacteria</taxon>
        <taxon>Oceanospirillales</taxon>
        <taxon>Halomonadaceae</taxon>
        <taxon>Billgrantia</taxon>
    </lineage>
</organism>
<dbReference type="InterPro" id="IPR013654">
    <property type="entry name" value="PAS_2"/>
</dbReference>
<dbReference type="OrthoDB" id="9808408at2"/>
<dbReference type="Gene3D" id="3.30.450.20">
    <property type="entry name" value="PAS domain"/>
    <property type="match status" value="1"/>
</dbReference>
<dbReference type="KEGG" id="htx:EKK97_19975"/>
<sequence length="71" mass="7670">MPDSLDKELDASVCPTVPPTGAAVQPHGCLIAFDNNWQGVCLASSNLPRFFGLSPPRRLAVRPNRCWAPIP</sequence>
<evidence type="ECO:0000259" key="1">
    <source>
        <dbReference type="Pfam" id="PF08446"/>
    </source>
</evidence>